<sequence length="115" mass="12587">MALDRSRDRGYVGLRATSALAMALFEQSGLRGLLDERIPVDKRRKLSIGYAVKAFIGDMMGHADRRALSRVSDPFMSAPVSEMFGEKMDLEGLGATALSRDLDIMFEAGSSCCHL</sequence>
<dbReference type="AlphaFoldDB" id="A0A3G3IG90"/>
<reference evidence="2 3" key="1">
    <citation type="submission" date="2016-10" db="EMBL/GenBank/DDBJ databases">
        <title>Complete genome of the TMA-utilizing, human hosted archaeon Methanomethylophilus alvus Gen. nov, sp. nov., strain Mx-05, derived from a pure culture.</title>
        <authorList>
            <person name="Brugere J.-F."/>
            <person name="Ben Hania W."/>
            <person name="Chaudhary P.P."/>
            <person name="Gaci N."/>
            <person name="Borrel G."/>
            <person name="Cao Van Tuat L."/>
            <person name="Fardeau M.-L."/>
            <person name="Harris H.M.B."/>
            <person name="O'Toole P.W."/>
            <person name="Ollivier B."/>
        </authorList>
    </citation>
    <scope>NUCLEOTIDE SEQUENCE [LARGE SCALE GENOMIC DNA]</scope>
    <source>
        <strain evidence="2 3">Mx-05</strain>
    </source>
</reference>
<protein>
    <recommendedName>
        <fullName evidence="1">DUF4277 domain-containing protein</fullName>
    </recommendedName>
</protein>
<organism evidence="2 3">
    <name type="scientific">Methanomethylophilus alvi</name>
    <dbReference type="NCBI Taxonomy" id="1291540"/>
    <lineage>
        <taxon>Archaea</taxon>
        <taxon>Methanobacteriati</taxon>
        <taxon>Thermoplasmatota</taxon>
        <taxon>Thermoplasmata</taxon>
        <taxon>Methanomassiliicoccales</taxon>
        <taxon>Methanomethylophilaceae</taxon>
        <taxon>Methanomethylophilus</taxon>
    </lineage>
</organism>
<dbReference type="GeneID" id="41321475"/>
<feature type="domain" description="DUF4277" evidence="1">
    <location>
        <begin position="22"/>
        <end position="111"/>
    </location>
</feature>
<accession>A0A3G3IG90</accession>
<name>A0A3G3IG90_9ARCH</name>
<dbReference type="Proteomes" id="UP000273278">
    <property type="component" value="Chromosome"/>
</dbReference>
<dbReference type="EMBL" id="CP017686">
    <property type="protein sequence ID" value="AYQ54845.1"/>
    <property type="molecule type" value="Genomic_DNA"/>
</dbReference>
<proteinExistence type="predicted"/>
<dbReference type="RefSeq" id="WP_015504573.1">
    <property type="nucleotide sequence ID" value="NZ_CP017686.1"/>
</dbReference>
<dbReference type="InterPro" id="IPR025457">
    <property type="entry name" value="DUF4277"/>
</dbReference>
<evidence type="ECO:0000259" key="1">
    <source>
        <dbReference type="Pfam" id="PF14104"/>
    </source>
</evidence>
<evidence type="ECO:0000313" key="3">
    <source>
        <dbReference type="Proteomes" id="UP000273278"/>
    </source>
</evidence>
<gene>
    <name evidence="2" type="ORF">BKD89_03365</name>
</gene>
<dbReference type="Pfam" id="PF14104">
    <property type="entry name" value="DUF4277"/>
    <property type="match status" value="1"/>
</dbReference>
<evidence type="ECO:0000313" key="2">
    <source>
        <dbReference type="EMBL" id="AYQ54845.1"/>
    </source>
</evidence>